<dbReference type="KEGG" id="kpie:N5580_08280"/>
<dbReference type="EMBL" id="CP104758">
    <property type="protein sequence ID" value="WBG92498.1"/>
    <property type="molecule type" value="Genomic_DNA"/>
</dbReference>
<evidence type="ECO:0000313" key="3">
    <source>
        <dbReference type="Proteomes" id="UP001211544"/>
    </source>
</evidence>
<organism evidence="2 3">
    <name type="scientific">Pantoea piersonii</name>
    <dbReference type="NCBI Taxonomy" id="2364647"/>
    <lineage>
        <taxon>Bacteria</taxon>
        <taxon>Pseudomonadati</taxon>
        <taxon>Pseudomonadota</taxon>
        <taxon>Gammaproteobacteria</taxon>
        <taxon>Enterobacterales</taxon>
        <taxon>Erwiniaceae</taxon>
        <taxon>Pantoea</taxon>
    </lineage>
</organism>
<name>A0AAJ5UBJ1_9GAMM</name>
<feature type="chain" id="PRO_5042616899" evidence="1">
    <location>
        <begin position="21"/>
        <end position="166"/>
    </location>
</feature>
<gene>
    <name evidence="2" type="ORF">N5580_08280</name>
</gene>
<dbReference type="Proteomes" id="UP001211544">
    <property type="component" value="Chromosome"/>
</dbReference>
<feature type="signal peptide" evidence="1">
    <location>
        <begin position="1"/>
        <end position="20"/>
    </location>
</feature>
<reference evidence="2 3" key="1">
    <citation type="journal article" date="2022" name="J Glob Antimicrob Resist">
        <title>First complete genome of a multidrug resistant strain of the novel human pathogen Kalamiella piersonii (GABEKP28) identified in human saliva.</title>
        <authorList>
            <person name="McDonagh F."/>
            <person name="Singh N.K."/>
            <person name="Venkateswaran K."/>
            <person name="Lonappan A.M."/>
            <person name="Hallahan B."/>
            <person name="Tuohy A."/>
            <person name="Burke L."/>
            <person name="Kovarova A."/>
            <person name="Miliotis G."/>
        </authorList>
    </citation>
    <scope>NUCLEOTIDE SEQUENCE [LARGE SCALE GENOMIC DNA]</scope>
    <source>
        <strain evidence="2 3">GABEKP28</strain>
    </source>
</reference>
<dbReference type="AlphaFoldDB" id="A0AAJ5UBJ1"/>
<keyword evidence="1" id="KW-0732">Signal</keyword>
<sequence length="166" mass="18742">MKWLTLIILLLPLAQCVANAHDDIEQIAYKKIKMAIQRNNSNDITLSEYDDVLNYISKGKSQWINSYPELIKPPFLGVASFQEGLNISMAYALAENPAEVLKFVDINNVDYICGAPFIEPTQQELNSYFIKARAALMATSAQAIWKYRCLMTLDREMKTKSALAGE</sequence>
<proteinExistence type="predicted"/>
<accession>A0AAJ5UBJ1</accession>
<evidence type="ECO:0000313" key="2">
    <source>
        <dbReference type="EMBL" id="WBG92498.1"/>
    </source>
</evidence>
<dbReference type="RefSeq" id="WP_269950214.1">
    <property type="nucleotide sequence ID" value="NZ_CP104758.1"/>
</dbReference>
<keyword evidence="3" id="KW-1185">Reference proteome</keyword>
<evidence type="ECO:0000256" key="1">
    <source>
        <dbReference type="SAM" id="SignalP"/>
    </source>
</evidence>
<protein>
    <submittedName>
        <fullName evidence="2">Uncharacterized protein</fullName>
    </submittedName>
</protein>